<evidence type="ECO:0000313" key="3">
    <source>
        <dbReference type="Proteomes" id="UP000572817"/>
    </source>
</evidence>
<keyword evidence="3" id="KW-1185">Reference proteome</keyword>
<evidence type="ECO:0000256" key="1">
    <source>
        <dbReference type="SAM" id="MobiDB-lite"/>
    </source>
</evidence>
<protein>
    <submittedName>
        <fullName evidence="2">Uncharacterized protein</fullName>
    </submittedName>
</protein>
<evidence type="ECO:0000313" key="2">
    <source>
        <dbReference type="EMBL" id="KAF4309116.1"/>
    </source>
</evidence>
<feature type="compositionally biased region" description="Polar residues" evidence="1">
    <location>
        <begin position="1"/>
        <end position="10"/>
    </location>
</feature>
<proteinExistence type="predicted"/>
<reference evidence="2" key="1">
    <citation type="submission" date="2020-04" db="EMBL/GenBank/DDBJ databases">
        <title>Genome Assembly and Annotation of Botryosphaeria dothidea sdau 11-99, a Latent Pathogen of Apple Fruit Ring Rot in China.</title>
        <authorList>
            <person name="Yu C."/>
            <person name="Diao Y."/>
            <person name="Lu Q."/>
            <person name="Zhao J."/>
            <person name="Cui S."/>
            <person name="Peng C."/>
            <person name="He B."/>
            <person name="Liu H."/>
        </authorList>
    </citation>
    <scope>NUCLEOTIDE SEQUENCE [LARGE SCALE GENOMIC DNA]</scope>
    <source>
        <strain evidence="2">Sdau11-99</strain>
    </source>
</reference>
<name>A0A8H4N7V9_9PEZI</name>
<organism evidence="2 3">
    <name type="scientific">Botryosphaeria dothidea</name>
    <dbReference type="NCBI Taxonomy" id="55169"/>
    <lineage>
        <taxon>Eukaryota</taxon>
        <taxon>Fungi</taxon>
        <taxon>Dikarya</taxon>
        <taxon>Ascomycota</taxon>
        <taxon>Pezizomycotina</taxon>
        <taxon>Dothideomycetes</taxon>
        <taxon>Dothideomycetes incertae sedis</taxon>
        <taxon>Botryosphaeriales</taxon>
        <taxon>Botryosphaeriaceae</taxon>
        <taxon>Botryosphaeria</taxon>
    </lineage>
</organism>
<feature type="region of interest" description="Disordered" evidence="1">
    <location>
        <begin position="1"/>
        <end position="87"/>
    </location>
</feature>
<dbReference type="Proteomes" id="UP000572817">
    <property type="component" value="Unassembled WGS sequence"/>
</dbReference>
<dbReference type="EMBL" id="WWBZ02000016">
    <property type="protein sequence ID" value="KAF4309116.1"/>
    <property type="molecule type" value="Genomic_DNA"/>
</dbReference>
<feature type="compositionally biased region" description="Low complexity" evidence="1">
    <location>
        <begin position="32"/>
        <end position="65"/>
    </location>
</feature>
<dbReference type="AlphaFoldDB" id="A0A8H4N7V9"/>
<sequence length="159" mass="17097">MSNASQSLSSIPEEHESPDVNPTRTPTKSAQKTPQKAVTKTPTKTPVKTPTKTPCKMKTPTPLTPVTSRRAEQPTTESNMPVQPYTQADPLSTKLLALYQMEAKMARIAHGKAQVRKKIEDIDSAMDQCRREMDGLVLKCYGGGGGTGTGTGSPEKKAA</sequence>
<dbReference type="OrthoDB" id="10562692at2759"/>
<feature type="compositionally biased region" description="Polar residues" evidence="1">
    <location>
        <begin position="20"/>
        <end position="31"/>
    </location>
</feature>
<feature type="compositionally biased region" description="Polar residues" evidence="1">
    <location>
        <begin position="73"/>
        <end position="87"/>
    </location>
</feature>
<accession>A0A8H4N7V9</accession>
<gene>
    <name evidence="2" type="ORF">GTA08_BOTSDO02854</name>
</gene>
<comment type="caution">
    <text evidence="2">The sequence shown here is derived from an EMBL/GenBank/DDBJ whole genome shotgun (WGS) entry which is preliminary data.</text>
</comment>